<evidence type="ECO:0000313" key="2">
    <source>
        <dbReference type="EMBL" id="CAD9486221.1"/>
    </source>
</evidence>
<dbReference type="EMBL" id="HBGU01047938">
    <property type="protein sequence ID" value="CAD9486221.1"/>
    <property type="molecule type" value="Transcribed_RNA"/>
</dbReference>
<reference evidence="2" key="1">
    <citation type="submission" date="2021-01" db="EMBL/GenBank/DDBJ databases">
        <authorList>
            <person name="Corre E."/>
            <person name="Pelletier E."/>
            <person name="Niang G."/>
            <person name="Scheremetjew M."/>
            <person name="Finn R."/>
            <person name="Kale V."/>
            <person name="Holt S."/>
            <person name="Cochrane G."/>
            <person name="Meng A."/>
            <person name="Brown T."/>
            <person name="Cohen L."/>
        </authorList>
    </citation>
    <scope>NUCLEOTIDE SEQUENCE</scope>
    <source>
        <strain evidence="2">UTEX LB 985</strain>
    </source>
</reference>
<evidence type="ECO:0000256" key="1">
    <source>
        <dbReference type="SAM" id="MobiDB-lite"/>
    </source>
</evidence>
<sequence>MQEVARSDPSGTIFDGVGPGWAGIRAMGSESTAPLDDDIIPSDPVPEMPKRGAESEGAHAAEDEEVARVQAQAASTEGAAEAEPLPDRNSPSPVIIWRHAAPVKIATNVPADLLGDSGSKSPSMLRRHNSNQHPASESSPDGYGEPRRTAARPVAIDPRRAAAAAALNRRMAYGVWYLPKEQWESRAQAAGQGDVKETGAAGTKAKASGGASGSGHAAGSAPASSSAPAADGAEGDGTSLAEQIPKLYSSRIYKDYLKEKRHHRMPHYLQRVESPKQSLSSRRGGIPMLADGTAAAEGGVEGPS</sequence>
<protein>
    <submittedName>
        <fullName evidence="2">Uncharacterized protein</fullName>
    </submittedName>
</protein>
<feature type="compositionally biased region" description="Low complexity" evidence="1">
    <location>
        <begin position="71"/>
        <end position="83"/>
    </location>
</feature>
<feature type="region of interest" description="Disordered" evidence="1">
    <location>
        <begin position="112"/>
        <end position="156"/>
    </location>
</feature>
<feature type="region of interest" description="Disordered" evidence="1">
    <location>
        <begin position="264"/>
        <end position="304"/>
    </location>
</feature>
<feature type="compositionally biased region" description="Low complexity" evidence="1">
    <location>
        <begin position="198"/>
        <end position="232"/>
    </location>
</feature>
<gene>
    <name evidence="2" type="ORF">CBRE1094_LOCUS26095</name>
</gene>
<proteinExistence type="predicted"/>
<dbReference type="AlphaFoldDB" id="A0A7S2HCT3"/>
<feature type="region of interest" description="Disordered" evidence="1">
    <location>
        <begin position="184"/>
        <end position="244"/>
    </location>
</feature>
<feature type="compositionally biased region" description="Basic and acidic residues" evidence="1">
    <location>
        <begin position="48"/>
        <end position="61"/>
    </location>
</feature>
<organism evidence="2">
    <name type="scientific">Haptolina brevifila</name>
    <dbReference type="NCBI Taxonomy" id="156173"/>
    <lineage>
        <taxon>Eukaryota</taxon>
        <taxon>Haptista</taxon>
        <taxon>Haptophyta</taxon>
        <taxon>Prymnesiophyceae</taxon>
        <taxon>Prymnesiales</taxon>
        <taxon>Prymnesiaceae</taxon>
        <taxon>Haptolina</taxon>
    </lineage>
</organism>
<feature type="region of interest" description="Disordered" evidence="1">
    <location>
        <begin position="24"/>
        <end position="93"/>
    </location>
</feature>
<name>A0A7S2HCT3_9EUKA</name>
<accession>A0A7S2HCT3</accession>